<dbReference type="PANTHER" id="PTHR46401:SF2">
    <property type="entry name" value="GLYCOSYLTRANSFERASE WBBK-RELATED"/>
    <property type="match status" value="1"/>
</dbReference>
<dbReference type="CDD" id="cd03809">
    <property type="entry name" value="GT4_MtfB-like"/>
    <property type="match status" value="1"/>
</dbReference>
<comment type="caution">
    <text evidence="3">The sequence shown here is derived from an EMBL/GenBank/DDBJ whole genome shotgun (WGS) entry which is preliminary data.</text>
</comment>
<accession>A0ABP8R0D9</accession>
<keyword evidence="1" id="KW-0808">Transferase</keyword>
<dbReference type="EMBL" id="BAABGR010000015">
    <property type="protein sequence ID" value="GAA4514910.1"/>
    <property type="molecule type" value="Genomic_DNA"/>
</dbReference>
<dbReference type="PANTHER" id="PTHR46401">
    <property type="entry name" value="GLYCOSYLTRANSFERASE WBBK-RELATED"/>
    <property type="match status" value="1"/>
</dbReference>
<evidence type="ECO:0000313" key="4">
    <source>
        <dbReference type="Proteomes" id="UP001500394"/>
    </source>
</evidence>
<evidence type="ECO:0000259" key="2">
    <source>
        <dbReference type="Pfam" id="PF00534"/>
    </source>
</evidence>
<name>A0ABP8R0D9_9SPHI</name>
<dbReference type="Gene3D" id="3.40.50.2000">
    <property type="entry name" value="Glycogen Phosphorylase B"/>
    <property type="match status" value="1"/>
</dbReference>
<feature type="domain" description="Glycosyl transferase family 1" evidence="2">
    <location>
        <begin position="193"/>
        <end position="338"/>
    </location>
</feature>
<evidence type="ECO:0000313" key="3">
    <source>
        <dbReference type="EMBL" id="GAA4514910.1"/>
    </source>
</evidence>
<organism evidence="3 4">
    <name type="scientific">Sphingobacterium thermophilum</name>
    <dbReference type="NCBI Taxonomy" id="768534"/>
    <lineage>
        <taxon>Bacteria</taxon>
        <taxon>Pseudomonadati</taxon>
        <taxon>Bacteroidota</taxon>
        <taxon>Sphingobacteriia</taxon>
        <taxon>Sphingobacteriales</taxon>
        <taxon>Sphingobacteriaceae</taxon>
        <taxon>Sphingobacterium</taxon>
    </lineage>
</organism>
<gene>
    <name evidence="3" type="ORF">GCM10023173_12050</name>
</gene>
<sequence>MTKKTIVVSAVNLLEAGTLAILRECLQYLSAFNKAQQYRIVAIVYDRNLALFPNIEYIETKWPKKRWVNRLWYEYVSMRKISKELAPVYLWLSLHDTTPNVIAERRAVYCHNAYSFYKWKLHDLIFAPKIALFALFTKYIYKPNIHKNRYLIVQQQWFRTALSTMFDIDEAKIIVAKPGQPLTLKSESSNLFDDYSFVFAGSPNSHKNFEVICQAVELLEKEGITDFDAYITVEGSENKYAKWLKKKWGHLKCLHFLGFLPKDKLIEYYQKSHCLIFPSKVESWGLPISEFATYDKPMLLADLPYTYETSAGAVQVSFFDPESAEELAFKMKKLITGDYSFLKAQPKIEYAEPKADTWAELFNLLLTDKK</sequence>
<dbReference type="InterPro" id="IPR001296">
    <property type="entry name" value="Glyco_trans_1"/>
</dbReference>
<evidence type="ECO:0000256" key="1">
    <source>
        <dbReference type="ARBA" id="ARBA00022679"/>
    </source>
</evidence>
<reference evidence="4" key="1">
    <citation type="journal article" date="2019" name="Int. J. Syst. Evol. Microbiol.">
        <title>The Global Catalogue of Microorganisms (GCM) 10K type strain sequencing project: providing services to taxonomists for standard genome sequencing and annotation.</title>
        <authorList>
            <consortium name="The Broad Institute Genomics Platform"/>
            <consortium name="The Broad Institute Genome Sequencing Center for Infectious Disease"/>
            <person name="Wu L."/>
            <person name="Ma J."/>
        </authorList>
    </citation>
    <scope>NUCLEOTIDE SEQUENCE [LARGE SCALE GENOMIC DNA]</scope>
    <source>
        <strain evidence="4">JCM 17858</strain>
    </source>
</reference>
<dbReference type="Pfam" id="PF00534">
    <property type="entry name" value="Glycos_transf_1"/>
    <property type="match status" value="1"/>
</dbReference>
<protein>
    <submittedName>
        <fullName evidence="3">Glycosyltransferase family 1 protein</fullName>
    </submittedName>
</protein>
<keyword evidence="4" id="KW-1185">Reference proteome</keyword>
<dbReference type="RefSeq" id="WP_345066120.1">
    <property type="nucleotide sequence ID" value="NZ_BAABGR010000015.1"/>
</dbReference>
<dbReference type="Proteomes" id="UP001500394">
    <property type="component" value="Unassembled WGS sequence"/>
</dbReference>
<dbReference type="SUPFAM" id="SSF53756">
    <property type="entry name" value="UDP-Glycosyltransferase/glycogen phosphorylase"/>
    <property type="match status" value="1"/>
</dbReference>
<proteinExistence type="predicted"/>